<proteinExistence type="predicted"/>
<dbReference type="EMBL" id="JAHCLR010000049">
    <property type="protein sequence ID" value="MBS9535562.1"/>
    <property type="molecule type" value="Genomic_DNA"/>
</dbReference>
<evidence type="ECO:0000313" key="2">
    <source>
        <dbReference type="Proteomes" id="UP001519535"/>
    </source>
</evidence>
<name>A0ABS5RMM6_9MYCO</name>
<accession>A0ABS5RMM6</accession>
<comment type="caution">
    <text evidence="1">The sequence shown here is derived from an EMBL/GenBank/DDBJ whole genome shotgun (WGS) entry which is preliminary data.</text>
</comment>
<dbReference type="RefSeq" id="WP_214094419.1">
    <property type="nucleotide sequence ID" value="NZ_JAHCLR010000049.1"/>
</dbReference>
<keyword evidence="2" id="KW-1185">Reference proteome</keyword>
<protein>
    <submittedName>
        <fullName evidence="1">Uncharacterized protein</fullName>
    </submittedName>
</protein>
<organism evidence="1 2">
    <name type="scientific">Mycolicibacter acidiphilus</name>
    <dbReference type="NCBI Taxonomy" id="2835306"/>
    <lineage>
        <taxon>Bacteria</taxon>
        <taxon>Bacillati</taxon>
        <taxon>Actinomycetota</taxon>
        <taxon>Actinomycetes</taxon>
        <taxon>Mycobacteriales</taxon>
        <taxon>Mycobacteriaceae</taxon>
        <taxon>Mycolicibacter</taxon>
    </lineage>
</organism>
<reference evidence="1 2" key="1">
    <citation type="submission" date="2021-05" db="EMBL/GenBank/DDBJ databases">
        <title>Mycobacterium acidophilum sp. nov., an extremely acid-tolerant member of the genus Mycobacterium.</title>
        <authorList>
            <person name="Xia J."/>
        </authorList>
    </citation>
    <scope>NUCLEOTIDE SEQUENCE [LARGE SCALE GENOMIC DNA]</scope>
    <source>
        <strain evidence="1 2">M1</strain>
    </source>
</reference>
<sequence>MDHVANRCVVASAAALVAGGLIVGLAPTMLESLPDVQVRDVDLSAINVHANAVADTVENHVRPDTAGVGDFAQHQFNLGDLLFGRGDDAFGGLNGSSPDLSDLALDEEALKSLLGGGLDPAMFQGLLPTIDAGAPNIGVPGGVFGGSDASSAASAASAAGSAATAAITAAVQGLSAAQQAFTAGVAQAELQLNESLVQAQAAAAQQLSGDNPELSSVISVIFNANNTVLAHDEAALNSILGVNLGGSELQSSLLASFDSDSAAAQADWGNFLQTFSSADIEDLLRAFQADNLIPVLTDMDWGSLFTGLF</sequence>
<gene>
    <name evidence="1" type="ORF">KIH27_18410</name>
</gene>
<evidence type="ECO:0000313" key="1">
    <source>
        <dbReference type="EMBL" id="MBS9535562.1"/>
    </source>
</evidence>
<dbReference type="Proteomes" id="UP001519535">
    <property type="component" value="Unassembled WGS sequence"/>
</dbReference>